<dbReference type="Pfam" id="PF00582">
    <property type="entry name" value="Usp"/>
    <property type="match status" value="1"/>
</dbReference>
<dbReference type="Proteomes" id="UP000270856">
    <property type="component" value="Unassembled WGS sequence"/>
</dbReference>
<gene>
    <name evidence="3" type="ORF">EGM88_05925</name>
</gene>
<evidence type="ECO:0000259" key="2">
    <source>
        <dbReference type="Pfam" id="PF00582"/>
    </source>
</evidence>
<dbReference type="InterPro" id="IPR006016">
    <property type="entry name" value="UspA"/>
</dbReference>
<comment type="caution">
    <text evidence="3">The sequence shown here is derived from an EMBL/GenBank/DDBJ whole genome shotgun (WGS) entry which is preliminary data.</text>
</comment>
<evidence type="ECO:0000256" key="1">
    <source>
        <dbReference type="ARBA" id="ARBA00008791"/>
    </source>
</evidence>
<keyword evidence="4" id="KW-1185">Reference proteome</keyword>
<evidence type="ECO:0000313" key="3">
    <source>
        <dbReference type="EMBL" id="RPD98725.1"/>
    </source>
</evidence>
<accession>A0A3N4NSN1</accession>
<dbReference type="InterPro" id="IPR006015">
    <property type="entry name" value="Universal_stress_UspA"/>
</dbReference>
<dbReference type="AlphaFoldDB" id="A0A3N4NSN1"/>
<sequence>MKNILIPTDFSKNAKTAIDYAISLYANVNCTFHILHSTYFINPESRTHITPHYVNKVKEEGEIKTKETVSKLNKKNTNSKHNFKCIICDKKLSIAIDKSVKENAIDFIVMGTKGTTASIDYFAGSNTIEIVKKIKSCPIIVVPDKQQFVTPKQIAFPTDFSRFYDDREIEPLKSITELYTSEIKVIHINKEGSLTDIQEYNKELLSNHLNNFTFSFHFIKDNDKKSNSIENFIEEFKIDLLVMVNYRHSLIENILREPVIKKLIFHPKIPVLIIPE</sequence>
<dbReference type="Gene3D" id="3.40.50.620">
    <property type="entry name" value="HUPs"/>
    <property type="match status" value="2"/>
</dbReference>
<reference evidence="3 4" key="1">
    <citation type="submission" date="2018-11" db="EMBL/GenBank/DDBJ databases">
        <title>Aureibaculum marinum gen. nov., sp. nov., a member of the family Flavobacteriaceae isolated from the Bohai Sea.</title>
        <authorList>
            <person name="Ji X."/>
        </authorList>
    </citation>
    <scope>NUCLEOTIDE SEQUENCE [LARGE SCALE GENOMIC DNA]</scope>
    <source>
        <strain evidence="3 4">BH-SD17</strain>
    </source>
</reference>
<dbReference type="PANTHER" id="PTHR46268">
    <property type="entry name" value="STRESS RESPONSE PROTEIN NHAX"/>
    <property type="match status" value="1"/>
</dbReference>
<dbReference type="OrthoDB" id="9788959at2"/>
<organism evidence="3 4">
    <name type="scientific">Aureibaculum marinum</name>
    <dbReference type="NCBI Taxonomy" id="2487930"/>
    <lineage>
        <taxon>Bacteria</taxon>
        <taxon>Pseudomonadati</taxon>
        <taxon>Bacteroidota</taxon>
        <taxon>Flavobacteriia</taxon>
        <taxon>Flavobacteriales</taxon>
        <taxon>Flavobacteriaceae</taxon>
        <taxon>Aureibaculum</taxon>
    </lineage>
</organism>
<dbReference type="CDD" id="cd00293">
    <property type="entry name" value="USP-like"/>
    <property type="match status" value="1"/>
</dbReference>
<dbReference type="RefSeq" id="WP_123897039.1">
    <property type="nucleotide sequence ID" value="NZ_RPFJ01000006.1"/>
</dbReference>
<dbReference type="PRINTS" id="PR01438">
    <property type="entry name" value="UNVRSLSTRESS"/>
</dbReference>
<feature type="domain" description="UspA" evidence="2">
    <location>
        <begin position="1"/>
        <end position="143"/>
    </location>
</feature>
<dbReference type="InterPro" id="IPR014729">
    <property type="entry name" value="Rossmann-like_a/b/a_fold"/>
</dbReference>
<dbReference type="EMBL" id="RPFJ01000006">
    <property type="protein sequence ID" value="RPD98725.1"/>
    <property type="molecule type" value="Genomic_DNA"/>
</dbReference>
<proteinExistence type="inferred from homology"/>
<dbReference type="PANTHER" id="PTHR46268:SF6">
    <property type="entry name" value="UNIVERSAL STRESS PROTEIN UP12"/>
    <property type="match status" value="1"/>
</dbReference>
<evidence type="ECO:0000313" key="4">
    <source>
        <dbReference type="Proteomes" id="UP000270856"/>
    </source>
</evidence>
<protein>
    <submittedName>
        <fullName evidence="3">Universal stress protein</fullName>
    </submittedName>
</protein>
<dbReference type="SUPFAM" id="SSF52402">
    <property type="entry name" value="Adenine nucleotide alpha hydrolases-like"/>
    <property type="match status" value="2"/>
</dbReference>
<comment type="similarity">
    <text evidence="1">Belongs to the universal stress protein A family.</text>
</comment>
<name>A0A3N4NSN1_9FLAO</name>